<evidence type="ECO:0000313" key="2">
    <source>
        <dbReference type="EMBL" id="PSN71676.1"/>
    </source>
</evidence>
<name>A0A2T2P2D9_CORCC</name>
<dbReference type="EMBL" id="KZ678130">
    <property type="protein sequence ID" value="PSN71676.1"/>
    <property type="molecule type" value="Genomic_DNA"/>
</dbReference>
<dbReference type="OrthoDB" id="10485962at2759"/>
<keyword evidence="1" id="KW-0472">Membrane</keyword>
<reference evidence="2 3" key="1">
    <citation type="journal article" date="2018" name="Front. Microbiol.">
        <title>Genome-Wide Analysis of Corynespora cassiicola Leaf Fall Disease Putative Effectors.</title>
        <authorList>
            <person name="Lopez D."/>
            <person name="Ribeiro S."/>
            <person name="Label P."/>
            <person name="Fumanal B."/>
            <person name="Venisse J.S."/>
            <person name="Kohler A."/>
            <person name="de Oliveira R.R."/>
            <person name="Labutti K."/>
            <person name="Lipzen A."/>
            <person name="Lail K."/>
            <person name="Bauer D."/>
            <person name="Ohm R.A."/>
            <person name="Barry K.W."/>
            <person name="Spatafora J."/>
            <person name="Grigoriev I.V."/>
            <person name="Martin F.M."/>
            <person name="Pujade-Renaud V."/>
        </authorList>
    </citation>
    <scope>NUCLEOTIDE SEQUENCE [LARGE SCALE GENOMIC DNA]</scope>
    <source>
        <strain evidence="2 3">Philippines</strain>
    </source>
</reference>
<protein>
    <submittedName>
        <fullName evidence="2">Uncharacterized protein</fullName>
    </submittedName>
</protein>
<evidence type="ECO:0000256" key="1">
    <source>
        <dbReference type="SAM" id="Phobius"/>
    </source>
</evidence>
<dbReference type="AlphaFoldDB" id="A0A2T2P2D9"/>
<evidence type="ECO:0000313" key="3">
    <source>
        <dbReference type="Proteomes" id="UP000240883"/>
    </source>
</evidence>
<organism evidence="2 3">
    <name type="scientific">Corynespora cassiicola Philippines</name>
    <dbReference type="NCBI Taxonomy" id="1448308"/>
    <lineage>
        <taxon>Eukaryota</taxon>
        <taxon>Fungi</taxon>
        <taxon>Dikarya</taxon>
        <taxon>Ascomycota</taxon>
        <taxon>Pezizomycotina</taxon>
        <taxon>Dothideomycetes</taxon>
        <taxon>Pleosporomycetidae</taxon>
        <taxon>Pleosporales</taxon>
        <taxon>Corynesporascaceae</taxon>
        <taxon>Corynespora</taxon>
    </lineage>
</organism>
<gene>
    <name evidence="2" type="ORF">BS50DRAFT_569323</name>
</gene>
<keyword evidence="1" id="KW-0812">Transmembrane</keyword>
<dbReference type="Proteomes" id="UP000240883">
    <property type="component" value="Unassembled WGS sequence"/>
</dbReference>
<keyword evidence="1" id="KW-1133">Transmembrane helix</keyword>
<proteinExistence type="predicted"/>
<keyword evidence="3" id="KW-1185">Reference proteome</keyword>
<feature type="transmembrane region" description="Helical" evidence="1">
    <location>
        <begin position="20"/>
        <end position="44"/>
    </location>
</feature>
<accession>A0A2T2P2D9</accession>
<sequence length="52" mass="5953">MVYPQSTFPIRQNKIQRKIFPALFNIVYAGPLLARSGLLIPIYFGRKVGFLV</sequence>